<dbReference type="HAMAP" id="MF_01161">
    <property type="entry name" value="tRNA_Ile_lys_synt"/>
    <property type="match status" value="1"/>
</dbReference>
<feature type="compositionally biased region" description="Basic and acidic residues" evidence="9">
    <location>
        <begin position="8"/>
        <end position="20"/>
    </location>
</feature>
<dbReference type="Gene3D" id="3.40.50.620">
    <property type="entry name" value="HUPs"/>
    <property type="match status" value="1"/>
</dbReference>
<organism evidence="11 12">
    <name type="scientific">Sutterella megalosphaeroides</name>
    <dbReference type="NCBI Taxonomy" id="2494234"/>
    <lineage>
        <taxon>Bacteria</taxon>
        <taxon>Pseudomonadati</taxon>
        <taxon>Pseudomonadota</taxon>
        <taxon>Betaproteobacteria</taxon>
        <taxon>Burkholderiales</taxon>
        <taxon>Sutterellaceae</taxon>
        <taxon>Sutterella</taxon>
    </lineage>
</organism>
<dbReference type="CDD" id="cd01992">
    <property type="entry name" value="TilS_N"/>
    <property type="match status" value="1"/>
</dbReference>
<dbReference type="Gene3D" id="1.20.59.20">
    <property type="match status" value="1"/>
</dbReference>
<evidence type="ECO:0000313" key="11">
    <source>
        <dbReference type="EMBL" id="BBF23157.1"/>
    </source>
</evidence>
<feature type="region of interest" description="Disordered" evidence="9">
    <location>
        <begin position="1"/>
        <end position="91"/>
    </location>
</feature>
<dbReference type="InterPro" id="IPR012795">
    <property type="entry name" value="tRNA_Ile_lys_synt_N"/>
</dbReference>
<dbReference type="SMART" id="SM00977">
    <property type="entry name" value="TilS_C"/>
    <property type="match status" value="1"/>
</dbReference>
<dbReference type="GO" id="GO:0005524">
    <property type="term" value="F:ATP binding"/>
    <property type="evidence" value="ECO:0007669"/>
    <property type="project" value="UniProtKB-UniRule"/>
</dbReference>
<dbReference type="SUPFAM" id="SSF52402">
    <property type="entry name" value="Adenine nucleotide alpha hydrolases-like"/>
    <property type="match status" value="1"/>
</dbReference>
<sequence length="850" mass="94141">MTTKKPLWKPDVDKTSEPARKTPRRIRSTEKSTGTPSSPEKKSKKAVATKKADAARMPAAPTTPVESVTEKPTTAEATAEATAPLTEEERRAAELAAQLAEMERITAEWQALEARGEIPTDPDVPFVPPFVPAFAEQKTAEATEPAASVEPVEPVEETAPGTDTAELSAAPEAAEASKVLKTDATDTSREVEVPGLVPSPDAVAAAADEEAPVHRPSPFGMQRSPVADDLRALIAEAAKAPDSTIGNIDDIDFEHIPPFGFSLQKPDPTLPVTEPAKLPDIELVDKAIRLAQEEKEFKRRVREFEARRNPKAKQTPLAARLLGLVRGALEEAADELVGRNTEEFVLVPLNPVRVIVALSGGRDSMALLDIVARLYRQRDQALVSMVTGVYVNHGLSPNADAWEAHCRAECEKRGLRFEALRVRVNAKGDGLESAARDARYRALVRFARSSGHDIILTAHHEDDRIETFLLQWMRGAGPEGLAAFPKTRDLGRPGSFPLQPGENGNANVPVTLLRPWSSVLRADIERYARSQRLKWVEDESNDDLRFSRNRVRHEVIPMLESLRPGFRHAAARSVELIAETVDVLRSVAETDLERCRSEKDPRALNIFRLLELIPARQAWCLRAWFAQWGLKAPSKARLTEALRQIRETHSDDAFALRLGRKEVRRWGSDLVVRDAVNESRSDPDRDAMLVWTGDDINLGIWGGTLKVIKCKGTEPGVSRLRLEEGLLEVRSRRGGEKLKLWVNRPTKTLKALYAEADIPAFDRADLPLIRLDGDVIFAAGLGMNLNATDDPATNPQRYRFVFERESMVLGKNAVGNFADLSDEERTRLVQELKSEATERRKKTAALRRQG</sequence>
<feature type="compositionally biased region" description="Basic residues" evidence="9">
    <location>
        <begin position="839"/>
        <end position="850"/>
    </location>
</feature>
<dbReference type="KEGG" id="sutt:SUTMEG_10480"/>
<feature type="binding site" evidence="8">
    <location>
        <begin position="359"/>
        <end position="364"/>
    </location>
    <ligand>
        <name>ATP</name>
        <dbReference type="ChEBI" id="CHEBI:30616"/>
    </ligand>
</feature>
<dbReference type="Pfam" id="PF01171">
    <property type="entry name" value="ATP_bind_3"/>
    <property type="match status" value="1"/>
</dbReference>
<dbReference type="NCBIfam" id="TIGR02433">
    <property type="entry name" value="lysidine_TilS_C"/>
    <property type="match status" value="1"/>
</dbReference>
<dbReference type="Pfam" id="PF11734">
    <property type="entry name" value="TilS_C"/>
    <property type="match status" value="1"/>
</dbReference>
<feature type="compositionally biased region" description="Low complexity" evidence="9">
    <location>
        <begin position="136"/>
        <end position="177"/>
    </location>
</feature>
<keyword evidence="5 8" id="KW-0547">Nucleotide-binding</keyword>
<reference evidence="11 12" key="1">
    <citation type="journal article" date="2018" name="Int. J. Syst. Evol. Microbiol.">
        <title>Mesosutterella multiformis gen. nov., sp. nov., a member of the family Sutterellaceae and Sutterella megalosphaeroides sp. nov., isolated from human faeces.</title>
        <authorList>
            <person name="Sakamoto M."/>
            <person name="Ikeyama N."/>
            <person name="Kunihiro T."/>
            <person name="Iino T."/>
            <person name="Yuki M."/>
            <person name="Ohkuma M."/>
        </authorList>
    </citation>
    <scope>NUCLEOTIDE SEQUENCE [LARGE SCALE GENOMIC DNA]</scope>
    <source>
        <strain evidence="11 12">6FBBBH3</strain>
    </source>
</reference>
<evidence type="ECO:0000256" key="1">
    <source>
        <dbReference type="ARBA" id="ARBA00004496"/>
    </source>
</evidence>
<dbReference type="GO" id="GO:0032267">
    <property type="term" value="F:tRNA(Ile)-lysidine synthase activity"/>
    <property type="evidence" value="ECO:0007669"/>
    <property type="project" value="UniProtKB-EC"/>
</dbReference>
<dbReference type="RefSeq" id="WP_232008842.1">
    <property type="nucleotide sequence ID" value="NZ_AP018786.1"/>
</dbReference>
<protein>
    <recommendedName>
        <fullName evidence="8">tRNA(Ile)-lysidine synthase</fullName>
        <ecNumber evidence="8">6.3.4.19</ecNumber>
    </recommendedName>
    <alternativeName>
        <fullName evidence="8">tRNA(Ile)-2-lysyl-cytidine synthase</fullName>
    </alternativeName>
    <alternativeName>
        <fullName evidence="8">tRNA(Ile)-lysidine synthetase</fullName>
    </alternativeName>
</protein>
<evidence type="ECO:0000259" key="10">
    <source>
        <dbReference type="SMART" id="SM00977"/>
    </source>
</evidence>
<keyword evidence="12" id="KW-1185">Reference proteome</keyword>
<comment type="function">
    <text evidence="8">Ligates lysine onto the cytidine present at position 34 of the AUA codon-specific tRNA(Ile) that contains the anticodon CAU, in an ATP-dependent manner. Cytidine is converted to lysidine, thus changing the amino acid specificity of the tRNA from methionine to isoleucine.</text>
</comment>
<dbReference type="Proteomes" id="UP000271003">
    <property type="component" value="Chromosome"/>
</dbReference>
<evidence type="ECO:0000256" key="7">
    <source>
        <dbReference type="ARBA" id="ARBA00048539"/>
    </source>
</evidence>
<comment type="similarity">
    <text evidence="8">Belongs to the tRNA(Ile)-lysidine synthase family.</text>
</comment>
<name>A0A2Z6IBY0_9BURK</name>
<evidence type="ECO:0000256" key="2">
    <source>
        <dbReference type="ARBA" id="ARBA00022490"/>
    </source>
</evidence>
<dbReference type="EC" id="6.3.4.19" evidence="8"/>
<dbReference type="SUPFAM" id="SSF82829">
    <property type="entry name" value="MesJ substrate recognition domain-like"/>
    <property type="match status" value="1"/>
</dbReference>
<dbReference type="InterPro" id="IPR011063">
    <property type="entry name" value="TilS/TtcA_N"/>
</dbReference>
<dbReference type="InterPro" id="IPR014729">
    <property type="entry name" value="Rossmann-like_a/b/a_fold"/>
</dbReference>
<evidence type="ECO:0000256" key="8">
    <source>
        <dbReference type="HAMAP-Rule" id="MF_01161"/>
    </source>
</evidence>
<comment type="subcellular location">
    <subcellularLocation>
        <location evidence="1 8">Cytoplasm</location>
    </subcellularLocation>
</comment>
<feature type="region of interest" description="Disordered" evidence="9">
    <location>
        <begin position="831"/>
        <end position="850"/>
    </location>
</feature>
<evidence type="ECO:0000256" key="9">
    <source>
        <dbReference type="SAM" id="MobiDB-lite"/>
    </source>
</evidence>
<dbReference type="InterPro" id="IPR012094">
    <property type="entry name" value="tRNA_Ile_lys_synt"/>
</dbReference>
<dbReference type="EMBL" id="AP018786">
    <property type="protein sequence ID" value="BBF23157.1"/>
    <property type="molecule type" value="Genomic_DNA"/>
</dbReference>
<evidence type="ECO:0000256" key="4">
    <source>
        <dbReference type="ARBA" id="ARBA00022694"/>
    </source>
</evidence>
<feature type="compositionally biased region" description="Basic and acidic residues" evidence="9">
    <location>
        <begin position="178"/>
        <end position="192"/>
    </location>
</feature>
<keyword evidence="3 8" id="KW-0436">Ligase</keyword>
<evidence type="ECO:0000256" key="3">
    <source>
        <dbReference type="ARBA" id="ARBA00022598"/>
    </source>
</evidence>
<feature type="domain" description="Lysidine-tRNA(Ile) synthetase C-terminal" evidence="10">
    <location>
        <begin position="727"/>
        <end position="800"/>
    </location>
</feature>
<dbReference type="NCBIfam" id="TIGR02432">
    <property type="entry name" value="lysidine_TilS_N"/>
    <property type="match status" value="1"/>
</dbReference>
<dbReference type="SUPFAM" id="SSF56037">
    <property type="entry name" value="PheT/TilS domain"/>
    <property type="match status" value="1"/>
</dbReference>
<gene>
    <name evidence="8" type="primary">tilS</name>
    <name evidence="11" type="ORF">SUTMEG_10480</name>
</gene>
<evidence type="ECO:0000313" key="12">
    <source>
        <dbReference type="Proteomes" id="UP000271003"/>
    </source>
</evidence>
<dbReference type="Pfam" id="PF09179">
    <property type="entry name" value="TilS"/>
    <property type="match status" value="1"/>
</dbReference>
<proteinExistence type="inferred from homology"/>
<comment type="domain">
    <text evidence="8">The N-terminal region contains the highly conserved SGGXDS motif, predicted to be a P-loop motif involved in ATP binding.</text>
</comment>
<dbReference type="GO" id="GO:0005737">
    <property type="term" value="C:cytoplasm"/>
    <property type="evidence" value="ECO:0007669"/>
    <property type="project" value="UniProtKB-SubCell"/>
</dbReference>
<feature type="region of interest" description="Disordered" evidence="9">
    <location>
        <begin position="136"/>
        <end position="197"/>
    </location>
</feature>
<dbReference type="AlphaFoldDB" id="A0A2Z6IBY0"/>
<dbReference type="InterPro" id="IPR012796">
    <property type="entry name" value="Lysidine-tRNA-synth_C"/>
</dbReference>
<keyword evidence="6 8" id="KW-0067">ATP-binding</keyword>
<keyword evidence="2 8" id="KW-0963">Cytoplasm</keyword>
<dbReference type="InterPro" id="IPR015262">
    <property type="entry name" value="tRNA_Ile_lys_synt_subst-bd"/>
</dbReference>
<evidence type="ECO:0000256" key="6">
    <source>
        <dbReference type="ARBA" id="ARBA00022840"/>
    </source>
</evidence>
<comment type="catalytic activity">
    <reaction evidence="7 8">
        <text>cytidine(34) in tRNA(Ile2) + L-lysine + ATP = lysidine(34) in tRNA(Ile2) + AMP + diphosphate + H(+)</text>
        <dbReference type="Rhea" id="RHEA:43744"/>
        <dbReference type="Rhea" id="RHEA-COMP:10625"/>
        <dbReference type="Rhea" id="RHEA-COMP:10670"/>
        <dbReference type="ChEBI" id="CHEBI:15378"/>
        <dbReference type="ChEBI" id="CHEBI:30616"/>
        <dbReference type="ChEBI" id="CHEBI:32551"/>
        <dbReference type="ChEBI" id="CHEBI:33019"/>
        <dbReference type="ChEBI" id="CHEBI:82748"/>
        <dbReference type="ChEBI" id="CHEBI:83665"/>
        <dbReference type="ChEBI" id="CHEBI:456215"/>
        <dbReference type="EC" id="6.3.4.19"/>
    </reaction>
</comment>
<dbReference type="GO" id="GO:0006400">
    <property type="term" value="P:tRNA modification"/>
    <property type="evidence" value="ECO:0007669"/>
    <property type="project" value="UniProtKB-UniRule"/>
</dbReference>
<evidence type="ECO:0000256" key="5">
    <source>
        <dbReference type="ARBA" id="ARBA00022741"/>
    </source>
</evidence>
<feature type="compositionally biased region" description="Low complexity" evidence="9">
    <location>
        <begin position="70"/>
        <end position="85"/>
    </location>
</feature>
<accession>A0A2Z6IBY0</accession>
<dbReference type="PANTHER" id="PTHR43033">
    <property type="entry name" value="TRNA(ILE)-LYSIDINE SYNTHASE-RELATED"/>
    <property type="match status" value="1"/>
</dbReference>
<keyword evidence="4 8" id="KW-0819">tRNA processing</keyword>
<dbReference type="PANTHER" id="PTHR43033:SF1">
    <property type="entry name" value="TRNA(ILE)-LYSIDINE SYNTHASE-RELATED"/>
    <property type="match status" value="1"/>
</dbReference>